<feature type="domain" description="Aminotransferase class V" evidence="2">
    <location>
        <begin position="64"/>
        <end position="475"/>
    </location>
</feature>
<dbReference type="InterPro" id="IPR015424">
    <property type="entry name" value="PyrdxlP-dep_Trfase"/>
</dbReference>
<dbReference type="Proteomes" id="UP001470230">
    <property type="component" value="Unassembled WGS sequence"/>
</dbReference>
<dbReference type="PANTHER" id="PTHR14237">
    <property type="entry name" value="MOLYBDOPTERIN COFACTOR SULFURASE MOSC"/>
    <property type="match status" value="1"/>
</dbReference>
<dbReference type="Gene3D" id="3.40.640.10">
    <property type="entry name" value="Type I PLP-dependent aspartate aminotransferase-like (Major domain)"/>
    <property type="match status" value="1"/>
</dbReference>
<accession>A0ABR2IQ15</accession>
<comment type="caution">
    <text evidence="3">The sequence shown here is derived from an EMBL/GenBank/DDBJ whole genome shotgun (WGS) entry which is preliminary data.</text>
</comment>
<dbReference type="SUPFAM" id="SSF53383">
    <property type="entry name" value="PLP-dependent transferases"/>
    <property type="match status" value="1"/>
</dbReference>
<evidence type="ECO:0000313" key="3">
    <source>
        <dbReference type="EMBL" id="KAK8867043.1"/>
    </source>
</evidence>
<dbReference type="EMBL" id="JAPFFF010000015">
    <property type="protein sequence ID" value="KAK8867043.1"/>
    <property type="molecule type" value="Genomic_DNA"/>
</dbReference>
<feature type="signal peptide" evidence="1">
    <location>
        <begin position="1"/>
        <end position="20"/>
    </location>
</feature>
<name>A0ABR2IQ15_9EUKA</name>
<proteinExistence type="predicted"/>
<dbReference type="InterPro" id="IPR000192">
    <property type="entry name" value="Aminotrans_V_dom"/>
</dbReference>
<dbReference type="InterPro" id="IPR015422">
    <property type="entry name" value="PyrdxlP-dep_Trfase_small"/>
</dbReference>
<feature type="chain" id="PRO_5045712840" description="Aminotransferase class V domain-containing protein" evidence="1">
    <location>
        <begin position="21"/>
        <end position="485"/>
    </location>
</feature>
<evidence type="ECO:0000259" key="2">
    <source>
        <dbReference type="Pfam" id="PF00266"/>
    </source>
</evidence>
<dbReference type="InterPro" id="IPR015421">
    <property type="entry name" value="PyrdxlP-dep_Trfase_major"/>
</dbReference>
<evidence type="ECO:0000313" key="4">
    <source>
        <dbReference type="Proteomes" id="UP001470230"/>
    </source>
</evidence>
<keyword evidence="1" id="KW-0732">Signal</keyword>
<reference evidence="3 4" key="1">
    <citation type="submission" date="2024-04" db="EMBL/GenBank/DDBJ databases">
        <title>Tritrichomonas musculus Genome.</title>
        <authorList>
            <person name="Alves-Ferreira E."/>
            <person name="Grigg M."/>
            <person name="Lorenzi H."/>
            <person name="Galac M."/>
        </authorList>
    </citation>
    <scope>NUCLEOTIDE SEQUENCE [LARGE SCALE GENOMIC DNA]</scope>
    <source>
        <strain evidence="3 4">EAF2021</strain>
    </source>
</reference>
<sequence length="485" mass="55177">MLLSTFFCLLFTLPVDLSTGNSQNSSESNRKISQDDFPYKNYPANLNEIRNSEMRHLSQDSVYLDYTGAGVYSDYSFDLYEKYMLSHYFPDHSLRSAKITSNDKINEIRNEILEFVGANPNEYSVVFVASATQALKLIGEVFPWGKNSLYLYTKYNHNSVLGIRQYVLNANASFKPIEWPPKISEIKSIAEKLTSNDMNLFAFPLEENFAGMKPGPQFLYDITHDDEIRKKFIILGDVAAYLPTNPLNLTETPLDACSLSFYKIFGYPNTGALIIRKNLVQKVRKLGYSSLSAKFSLPSENIYSIDERFKLEDEKVPLEMNLAVHYGLSFLQRIGMKNIQNHVWNLTQRLYKGIDSLTHSMGQKVAEIYGNHQKNDPNLQGGIVSFNLKRTNGSYFGYSVFVSDASQYGYHLRGGCQCNPGACFEAMKISEEKVRKYYDNKETCGDKNDVVDGIPLGAVRASLGWSSTEQDVDNFIQWVQDNYVF</sequence>
<dbReference type="Pfam" id="PF00266">
    <property type="entry name" value="Aminotran_5"/>
    <property type="match status" value="1"/>
</dbReference>
<keyword evidence="4" id="KW-1185">Reference proteome</keyword>
<gene>
    <name evidence="3" type="ORF">M9Y10_010012</name>
</gene>
<protein>
    <recommendedName>
        <fullName evidence="2">Aminotransferase class V domain-containing protein</fullName>
    </recommendedName>
</protein>
<evidence type="ECO:0000256" key="1">
    <source>
        <dbReference type="SAM" id="SignalP"/>
    </source>
</evidence>
<dbReference type="PANTHER" id="PTHR14237:SF80">
    <property type="entry name" value="MOLYBDENUM COFACTOR SULFURASE"/>
    <property type="match status" value="1"/>
</dbReference>
<dbReference type="Gene3D" id="3.90.1150.10">
    <property type="entry name" value="Aspartate Aminotransferase, domain 1"/>
    <property type="match status" value="1"/>
</dbReference>
<organism evidence="3 4">
    <name type="scientific">Tritrichomonas musculus</name>
    <dbReference type="NCBI Taxonomy" id="1915356"/>
    <lineage>
        <taxon>Eukaryota</taxon>
        <taxon>Metamonada</taxon>
        <taxon>Parabasalia</taxon>
        <taxon>Tritrichomonadida</taxon>
        <taxon>Tritrichomonadidae</taxon>
        <taxon>Tritrichomonas</taxon>
    </lineage>
</organism>